<gene>
    <name evidence="2" type="ORF">GCM10022399_40580</name>
</gene>
<dbReference type="InterPro" id="IPR012312">
    <property type="entry name" value="Hemerythrin-like"/>
</dbReference>
<proteinExistence type="predicted"/>
<accession>A0ABP7EQ06</accession>
<dbReference type="CDD" id="cd12108">
    <property type="entry name" value="Hr-like"/>
    <property type="match status" value="1"/>
</dbReference>
<feature type="domain" description="Hemerythrin-like" evidence="1">
    <location>
        <begin position="12"/>
        <end position="137"/>
    </location>
</feature>
<dbReference type="EMBL" id="BAABDC010000011">
    <property type="protein sequence ID" value="GAA3720110.1"/>
    <property type="molecule type" value="Genomic_DNA"/>
</dbReference>
<protein>
    <recommendedName>
        <fullName evidence="1">Hemerythrin-like domain-containing protein</fullName>
    </recommendedName>
</protein>
<dbReference type="RefSeq" id="WP_344951176.1">
    <property type="nucleotide sequence ID" value="NZ_BAABDC010000011.1"/>
</dbReference>
<name>A0ABP7EQ06_9MICO</name>
<reference evidence="3" key="1">
    <citation type="journal article" date="2019" name="Int. J. Syst. Evol. Microbiol.">
        <title>The Global Catalogue of Microorganisms (GCM) 10K type strain sequencing project: providing services to taxonomists for standard genome sequencing and annotation.</title>
        <authorList>
            <consortium name="The Broad Institute Genomics Platform"/>
            <consortium name="The Broad Institute Genome Sequencing Center for Infectious Disease"/>
            <person name="Wu L."/>
            <person name="Ma J."/>
        </authorList>
    </citation>
    <scope>NUCLEOTIDE SEQUENCE [LARGE SCALE GENOMIC DNA]</scope>
    <source>
        <strain evidence="3">JCM 17125</strain>
    </source>
</reference>
<evidence type="ECO:0000313" key="3">
    <source>
        <dbReference type="Proteomes" id="UP001501468"/>
    </source>
</evidence>
<evidence type="ECO:0000259" key="1">
    <source>
        <dbReference type="Pfam" id="PF01814"/>
    </source>
</evidence>
<comment type="caution">
    <text evidence="2">The sequence shown here is derived from an EMBL/GenBank/DDBJ whole genome shotgun (WGS) entry which is preliminary data.</text>
</comment>
<dbReference type="PANTHER" id="PTHR39966:SF1">
    <property type="entry name" value="HEMERYTHRIN-LIKE DOMAIN-CONTAINING PROTEIN"/>
    <property type="match status" value="1"/>
</dbReference>
<evidence type="ECO:0000313" key="2">
    <source>
        <dbReference type="EMBL" id="GAA3720110.1"/>
    </source>
</evidence>
<sequence length="213" mass="23687">MTGPMTMNRVIHAAVRRDLDRFESALASAPDGDRARAQQLQVAYANLHDQLKHHHEGEDTHVFPFLARVEGATELVGVMETEHEAMADALAGARTAMDTYASTGAAEDARAARDAIVRASEVVERHLHHEENDLEPLMLPHLETPEWKAVEKQLRPPSLAESGRFMAWVQDGMPDAERAYLRSTIPAPVTFLLSRLAGRSYHRDVAPVWQPST</sequence>
<dbReference type="PANTHER" id="PTHR39966">
    <property type="entry name" value="BLL2471 PROTEIN-RELATED"/>
    <property type="match status" value="1"/>
</dbReference>
<dbReference type="Gene3D" id="1.20.120.520">
    <property type="entry name" value="nmb1532 protein domain like"/>
    <property type="match status" value="1"/>
</dbReference>
<dbReference type="Proteomes" id="UP001501468">
    <property type="component" value="Unassembled WGS sequence"/>
</dbReference>
<keyword evidence="3" id="KW-1185">Reference proteome</keyword>
<organism evidence="2 3">
    <name type="scientific">Terrabacter ginsenosidimutans</name>
    <dbReference type="NCBI Taxonomy" id="490575"/>
    <lineage>
        <taxon>Bacteria</taxon>
        <taxon>Bacillati</taxon>
        <taxon>Actinomycetota</taxon>
        <taxon>Actinomycetes</taxon>
        <taxon>Micrococcales</taxon>
        <taxon>Intrasporangiaceae</taxon>
        <taxon>Terrabacter</taxon>
    </lineage>
</organism>
<dbReference type="Pfam" id="PF01814">
    <property type="entry name" value="Hemerythrin"/>
    <property type="match status" value="1"/>
</dbReference>